<evidence type="ECO:0000256" key="4">
    <source>
        <dbReference type="ARBA" id="ARBA00023136"/>
    </source>
</evidence>
<feature type="transmembrane region" description="Helical" evidence="6">
    <location>
        <begin position="88"/>
        <end position="109"/>
    </location>
</feature>
<protein>
    <recommendedName>
        <fullName evidence="7">Rhodopsin domain-containing protein</fullName>
    </recommendedName>
</protein>
<dbReference type="GO" id="GO:0016020">
    <property type="term" value="C:membrane"/>
    <property type="evidence" value="ECO:0007669"/>
    <property type="project" value="UniProtKB-SubCell"/>
</dbReference>
<reference evidence="8 9" key="1">
    <citation type="journal article" date="2020" name="BMC Genomics">
        <title>Correction to: Identification and distribution of gene clusters required for synthesis of sphingolipid metabolism inhibitors in diverse species of the filamentous fungus Fusarium.</title>
        <authorList>
            <person name="Kim H.S."/>
            <person name="Lohmar J.M."/>
            <person name="Busman M."/>
            <person name="Brown D.W."/>
            <person name="Naumann T.A."/>
            <person name="Divon H.H."/>
            <person name="Lysoe E."/>
            <person name="Uhlig S."/>
            <person name="Proctor R.H."/>
        </authorList>
    </citation>
    <scope>NUCLEOTIDE SEQUENCE [LARGE SCALE GENOMIC DNA]</scope>
    <source>
        <strain evidence="8 9">NRRL 25214</strain>
    </source>
</reference>
<feature type="transmembrane region" description="Helical" evidence="6">
    <location>
        <begin position="201"/>
        <end position="221"/>
    </location>
</feature>
<sequence length="310" mass="34655">MATHDTQVPMILGVIIPLTSLALFVVTLRVFTRAVLLGKIGVDDYFAIISFALYSSTILYDVAITALRMTFLAQYYRAFAAEEIQKALIVATVIVSGWCLSQICIDTFFCQPISTFWNQGNGGKCLPEDPLWYINSAGNIITDLIILVIPLPYLIKLRLASRQRYILVAIFSFGFVTCVISAIRIRYIVHSPDLTWALSGLGAWSIAELCCGLLCACLSTLRPLISRLMTKFLSLRQTSRTINTEQRQEHASGHTYRDIELCNGIERRSTSKGSQHDLDNQDMETGEQMWIVIALDDDERRLTGGTVSKP</sequence>
<feature type="domain" description="Rhodopsin" evidence="7">
    <location>
        <begin position="53"/>
        <end position="227"/>
    </location>
</feature>
<accession>A0A8H5DP88</accession>
<gene>
    <name evidence="8" type="ORF">FANTH_13740</name>
</gene>
<comment type="subcellular location">
    <subcellularLocation>
        <location evidence="1">Membrane</location>
        <topology evidence="1">Multi-pass membrane protein</topology>
    </subcellularLocation>
</comment>
<organism evidence="8 9">
    <name type="scientific">Fusarium anthophilum</name>
    <dbReference type="NCBI Taxonomy" id="48485"/>
    <lineage>
        <taxon>Eukaryota</taxon>
        <taxon>Fungi</taxon>
        <taxon>Dikarya</taxon>
        <taxon>Ascomycota</taxon>
        <taxon>Pezizomycotina</taxon>
        <taxon>Sordariomycetes</taxon>
        <taxon>Hypocreomycetidae</taxon>
        <taxon>Hypocreales</taxon>
        <taxon>Nectriaceae</taxon>
        <taxon>Fusarium</taxon>
        <taxon>Fusarium fujikuroi species complex</taxon>
    </lineage>
</organism>
<comment type="similarity">
    <text evidence="5">Belongs to the SAT4 family.</text>
</comment>
<dbReference type="PANTHER" id="PTHR33048:SF47">
    <property type="entry name" value="INTEGRAL MEMBRANE PROTEIN-RELATED"/>
    <property type="match status" value="1"/>
</dbReference>
<keyword evidence="2 6" id="KW-0812">Transmembrane</keyword>
<comment type="caution">
    <text evidence="8">The sequence shown here is derived from an EMBL/GenBank/DDBJ whole genome shotgun (WGS) entry which is preliminary data.</text>
</comment>
<keyword evidence="4 6" id="KW-0472">Membrane</keyword>
<dbReference type="PANTHER" id="PTHR33048">
    <property type="entry name" value="PTH11-LIKE INTEGRAL MEMBRANE PROTEIN (AFU_ORTHOLOGUE AFUA_5G11245)"/>
    <property type="match status" value="1"/>
</dbReference>
<keyword evidence="9" id="KW-1185">Reference proteome</keyword>
<feature type="transmembrane region" description="Helical" evidence="6">
    <location>
        <begin position="44"/>
        <end position="67"/>
    </location>
</feature>
<dbReference type="EMBL" id="JABEVY010000509">
    <property type="protein sequence ID" value="KAF5230748.1"/>
    <property type="molecule type" value="Genomic_DNA"/>
</dbReference>
<dbReference type="Proteomes" id="UP000573603">
    <property type="component" value="Unassembled WGS sequence"/>
</dbReference>
<dbReference type="InterPro" id="IPR052337">
    <property type="entry name" value="SAT4-like"/>
</dbReference>
<evidence type="ECO:0000259" key="7">
    <source>
        <dbReference type="Pfam" id="PF20684"/>
    </source>
</evidence>
<feature type="transmembrane region" description="Helical" evidence="6">
    <location>
        <begin position="12"/>
        <end position="32"/>
    </location>
</feature>
<feature type="transmembrane region" description="Helical" evidence="6">
    <location>
        <begin position="131"/>
        <end position="153"/>
    </location>
</feature>
<dbReference type="AlphaFoldDB" id="A0A8H5DP88"/>
<proteinExistence type="inferred from homology"/>
<feature type="transmembrane region" description="Helical" evidence="6">
    <location>
        <begin position="165"/>
        <end position="189"/>
    </location>
</feature>
<evidence type="ECO:0000256" key="5">
    <source>
        <dbReference type="ARBA" id="ARBA00038359"/>
    </source>
</evidence>
<dbReference type="InterPro" id="IPR049326">
    <property type="entry name" value="Rhodopsin_dom_fungi"/>
</dbReference>
<evidence type="ECO:0000256" key="1">
    <source>
        <dbReference type="ARBA" id="ARBA00004141"/>
    </source>
</evidence>
<evidence type="ECO:0000256" key="6">
    <source>
        <dbReference type="SAM" id="Phobius"/>
    </source>
</evidence>
<evidence type="ECO:0000256" key="2">
    <source>
        <dbReference type="ARBA" id="ARBA00022692"/>
    </source>
</evidence>
<name>A0A8H5DP88_9HYPO</name>
<dbReference type="Pfam" id="PF20684">
    <property type="entry name" value="Fung_rhodopsin"/>
    <property type="match status" value="1"/>
</dbReference>
<keyword evidence="3 6" id="KW-1133">Transmembrane helix</keyword>
<evidence type="ECO:0000313" key="8">
    <source>
        <dbReference type="EMBL" id="KAF5230748.1"/>
    </source>
</evidence>
<evidence type="ECO:0000256" key="3">
    <source>
        <dbReference type="ARBA" id="ARBA00022989"/>
    </source>
</evidence>
<evidence type="ECO:0000313" key="9">
    <source>
        <dbReference type="Proteomes" id="UP000573603"/>
    </source>
</evidence>